<feature type="transmembrane region" description="Helical" evidence="6">
    <location>
        <begin position="123"/>
        <end position="144"/>
    </location>
</feature>
<feature type="domain" description="Major facilitator superfamily (MFS) profile" evidence="7">
    <location>
        <begin position="57"/>
        <end position="473"/>
    </location>
</feature>
<feature type="transmembrane region" description="Helical" evidence="6">
    <location>
        <begin position="383"/>
        <end position="403"/>
    </location>
</feature>
<dbReference type="InterPro" id="IPR011701">
    <property type="entry name" value="MFS"/>
</dbReference>
<keyword evidence="4 6" id="KW-1133">Transmembrane helix</keyword>
<sequence length="493" mass="55226">MASHPENLSAVEKAEVVEVEKIAVMDTGHLESSNASELDESIKKQEARTTRKVDFRLVPILGACYAISAIDRINISAALIAGMDKELGFKIGDRYSIALLMFFITYFLFEIPSNIVLRKVGAANWLSFICFAWGVVILGAGFTHHWWEVVILRAVLGLFEAGFFPGCVYLISCWYTRYEVQKRLAFFYAINILANAFGSILAYGIMGLSGKAGYLGWRWIFIIEGLMTVSLALLGRLLIVDFPDKVHESRMPFLKPHEVKLVQEKLDRDRQDAEFDKLTWEKFVDALKRWELWFFSMQFFAVTTIVYALAFFIPIILAGMGHTTKMVFLLSAPPACAAVPYVLLISWVADRTKMRSPWIMLQAALGVAGLMIVAYARNNGVRYFGIFVGLMAANSNIPSSLAWQANNIRGQSLRMVASGLQVAFGAIGGIFASTTFMQHEAPTYRTGLWAVTGCQLFILVGSALMVLHYRRRNARAERGEVVLEGLVGFRYTY</sequence>
<dbReference type="SUPFAM" id="SSF103473">
    <property type="entry name" value="MFS general substrate transporter"/>
    <property type="match status" value="1"/>
</dbReference>
<evidence type="ECO:0000256" key="6">
    <source>
        <dbReference type="SAM" id="Phobius"/>
    </source>
</evidence>
<evidence type="ECO:0000256" key="1">
    <source>
        <dbReference type="ARBA" id="ARBA00004141"/>
    </source>
</evidence>
<evidence type="ECO:0000256" key="5">
    <source>
        <dbReference type="ARBA" id="ARBA00023136"/>
    </source>
</evidence>
<feature type="transmembrane region" description="Helical" evidence="6">
    <location>
        <begin position="292"/>
        <end position="320"/>
    </location>
</feature>
<dbReference type="GO" id="GO:0016020">
    <property type="term" value="C:membrane"/>
    <property type="evidence" value="ECO:0007669"/>
    <property type="project" value="UniProtKB-SubCell"/>
</dbReference>
<dbReference type="FunFam" id="1.20.1250.20:FF:000018">
    <property type="entry name" value="MFS transporter permease"/>
    <property type="match status" value="1"/>
</dbReference>
<feature type="transmembrane region" description="Helical" evidence="6">
    <location>
        <begin position="57"/>
        <end position="83"/>
    </location>
</feature>
<dbReference type="PANTHER" id="PTHR43791">
    <property type="entry name" value="PERMEASE-RELATED"/>
    <property type="match status" value="1"/>
</dbReference>
<evidence type="ECO:0000256" key="3">
    <source>
        <dbReference type="ARBA" id="ARBA00022692"/>
    </source>
</evidence>
<feature type="transmembrane region" description="Helical" evidence="6">
    <location>
        <begin position="150"/>
        <end position="172"/>
    </location>
</feature>
<organism evidence="8 9">
    <name type="scientific">Westerdykella ornata</name>
    <dbReference type="NCBI Taxonomy" id="318751"/>
    <lineage>
        <taxon>Eukaryota</taxon>
        <taxon>Fungi</taxon>
        <taxon>Dikarya</taxon>
        <taxon>Ascomycota</taxon>
        <taxon>Pezizomycotina</taxon>
        <taxon>Dothideomycetes</taxon>
        <taxon>Pleosporomycetidae</taxon>
        <taxon>Pleosporales</taxon>
        <taxon>Sporormiaceae</taxon>
        <taxon>Westerdykella</taxon>
    </lineage>
</organism>
<feature type="transmembrane region" description="Helical" evidence="6">
    <location>
        <begin position="358"/>
        <end position="377"/>
    </location>
</feature>
<dbReference type="PANTHER" id="PTHR43791:SF3">
    <property type="entry name" value="MAJOR FACILITATOR SUPERFAMILY (MFS) PROFILE DOMAIN-CONTAINING PROTEIN"/>
    <property type="match status" value="1"/>
</dbReference>
<feature type="transmembrane region" description="Helical" evidence="6">
    <location>
        <begin position="415"/>
        <end position="436"/>
    </location>
</feature>
<dbReference type="GeneID" id="54555729"/>
<comment type="subcellular location">
    <subcellularLocation>
        <location evidence="1">Membrane</location>
        <topology evidence="1">Multi-pass membrane protein</topology>
    </subcellularLocation>
</comment>
<evidence type="ECO:0000313" key="9">
    <source>
        <dbReference type="Proteomes" id="UP000800097"/>
    </source>
</evidence>
<evidence type="ECO:0000313" key="8">
    <source>
        <dbReference type="EMBL" id="KAF2280251.1"/>
    </source>
</evidence>
<keyword evidence="3 6" id="KW-0812">Transmembrane</keyword>
<evidence type="ECO:0000256" key="4">
    <source>
        <dbReference type="ARBA" id="ARBA00022989"/>
    </source>
</evidence>
<dbReference type="Proteomes" id="UP000800097">
    <property type="component" value="Unassembled WGS sequence"/>
</dbReference>
<feature type="transmembrane region" description="Helical" evidence="6">
    <location>
        <begin position="217"/>
        <end position="239"/>
    </location>
</feature>
<dbReference type="AlphaFoldDB" id="A0A6A6JUF7"/>
<accession>A0A6A6JUF7</accession>
<dbReference type="Gene3D" id="1.20.1250.20">
    <property type="entry name" value="MFS general substrate transporter like domains"/>
    <property type="match status" value="2"/>
</dbReference>
<dbReference type="Pfam" id="PF07690">
    <property type="entry name" value="MFS_1"/>
    <property type="match status" value="1"/>
</dbReference>
<dbReference type="InterPro" id="IPR036259">
    <property type="entry name" value="MFS_trans_sf"/>
</dbReference>
<dbReference type="EMBL" id="ML986485">
    <property type="protein sequence ID" value="KAF2280251.1"/>
    <property type="molecule type" value="Genomic_DNA"/>
</dbReference>
<feature type="transmembrane region" description="Helical" evidence="6">
    <location>
        <begin position="326"/>
        <end position="346"/>
    </location>
</feature>
<gene>
    <name evidence="8" type="ORF">EI97DRAFT_498477</name>
</gene>
<keyword evidence="9" id="KW-1185">Reference proteome</keyword>
<dbReference type="InterPro" id="IPR020846">
    <property type="entry name" value="MFS_dom"/>
</dbReference>
<feature type="transmembrane region" description="Helical" evidence="6">
    <location>
        <begin position="95"/>
        <end position="111"/>
    </location>
</feature>
<keyword evidence="5 6" id="KW-0472">Membrane</keyword>
<feature type="transmembrane region" description="Helical" evidence="6">
    <location>
        <begin position="448"/>
        <end position="469"/>
    </location>
</feature>
<dbReference type="RefSeq" id="XP_033657789.1">
    <property type="nucleotide sequence ID" value="XM_033802554.1"/>
</dbReference>
<name>A0A6A6JUF7_WESOR</name>
<dbReference type="PROSITE" id="PS50850">
    <property type="entry name" value="MFS"/>
    <property type="match status" value="1"/>
</dbReference>
<evidence type="ECO:0000256" key="2">
    <source>
        <dbReference type="ARBA" id="ARBA00022448"/>
    </source>
</evidence>
<protein>
    <submittedName>
        <fullName evidence="8">MFS general substrate transporter</fullName>
    </submittedName>
</protein>
<dbReference type="OrthoDB" id="3639251at2759"/>
<feature type="transmembrane region" description="Helical" evidence="6">
    <location>
        <begin position="184"/>
        <end position="205"/>
    </location>
</feature>
<proteinExistence type="predicted"/>
<reference evidence="8" key="1">
    <citation type="journal article" date="2020" name="Stud. Mycol.">
        <title>101 Dothideomycetes genomes: a test case for predicting lifestyles and emergence of pathogens.</title>
        <authorList>
            <person name="Haridas S."/>
            <person name="Albert R."/>
            <person name="Binder M."/>
            <person name="Bloem J."/>
            <person name="Labutti K."/>
            <person name="Salamov A."/>
            <person name="Andreopoulos B."/>
            <person name="Baker S."/>
            <person name="Barry K."/>
            <person name="Bills G."/>
            <person name="Bluhm B."/>
            <person name="Cannon C."/>
            <person name="Castanera R."/>
            <person name="Culley D."/>
            <person name="Daum C."/>
            <person name="Ezra D."/>
            <person name="Gonzalez J."/>
            <person name="Henrissat B."/>
            <person name="Kuo A."/>
            <person name="Liang C."/>
            <person name="Lipzen A."/>
            <person name="Lutzoni F."/>
            <person name="Magnuson J."/>
            <person name="Mondo S."/>
            <person name="Nolan M."/>
            <person name="Ohm R."/>
            <person name="Pangilinan J."/>
            <person name="Park H.-J."/>
            <person name="Ramirez L."/>
            <person name="Alfaro M."/>
            <person name="Sun H."/>
            <person name="Tritt A."/>
            <person name="Yoshinaga Y."/>
            <person name="Zwiers L.-H."/>
            <person name="Turgeon B."/>
            <person name="Goodwin S."/>
            <person name="Spatafora J."/>
            <person name="Crous P."/>
            <person name="Grigoriev I."/>
        </authorList>
    </citation>
    <scope>NUCLEOTIDE SEQUENCE</scope>
    <source>
        <strain evidence="8">CBS 379.55</strain>
    </source>
</reference>
<evidence type="ECO:0000259" key="7">
    <source>
        <dbReference type="PROSITE" id="PS50850"/>
    </source>
</evidence>
<keyword evidence="2" id="KW-0813">Transport</keyword>
<dbReference type="GO" id="GO:0022857">
    <property type="term" value="F:transmembrane transporter activity"/>
    <property type="evidence" value="ECO:0007669"/>
    <property type="project" value="InterPro"/>
</dbReference>